<evidence type="ECO:0000256" key="1">
    <source>
        <dbReference type="SAM" id="MobiDB-lite"/>
    </source>
</evidence>
<dbReference type="Proteomes" id="UP001474421">
    <property type="component" value="Unassembled WGS sequence"/>
</dbReference>
<feature type="region of interest" description="Disordered" evidence="1">
    <location>
        <begin position="264"/>
        <end position="286"/>
    </location>
</feature>
<reference evidence="2 3" key="1">
    <citation type="journal article" date="2024" name="Proc. Natl. Acad. Sci. U.S.A.">
        <title>The genetic regulatory architecture and epigenomic basis for age-related changes in rattlesnake venom.</title>
        <authorList>
            <person name="Hogan M.P."/>
            <person name="Holding M.L."/>
            <person name="Nystrom G.S."/>
            <person name="Colston T.J."/>
            <person name="Bartlett D.A."/>
            <person name="Mason A.J."/>
            <person name="Ellsworth S.A."/>
            <person name="Rautsaw R.M."/>
            <person name="Lawrence K.C."/>
            <person name="Strickland J.L."/>
            <person name="He B."/>
            <person name="Fraser P."/>
            <person name="Margres M.J."/>
            <person name="Gilbert D.M."/>
            <person name="Gibbs H.L."/>
            <person name="Parkinson C.L."/>
            <person name="Rokyta D.R."/>
        </authorList>
    </citation>
    <scope>NUCLEOTIDE SEQUENCE [LARGE SCALE GENOMIC DNA]</scope>
    <source>
        <strain evidence="2">DRR0105</strain>
    </source>
</reference>
<dbReference type="InterPro" id="IPR050951">
    <property type="entry name" value="Retrovirus_Pol_polyprotein"/>
</dbReference>
<dbReference type="Gene3D" id="3.30.420.10">
    <property type="entry name" value="Ribonuclease H-like superfamily/Ribonuclease H"/>
    <property type="match status" value="1"/>
</dbReference>
<dbReference type="InterPro" id="IPR036397">
    <property type="entry name" value="RNaseH_sf"/>
</dbReference>
<dbReference type="AlphaFoldDB" id="A0AAW1BKR0"/>
<dbReference type="InterPro" id="IPR012337">
    <property type="entry name" value="RNaseH-like_sf"/>
</dbReference>
<dbReference type="PANTHER" id="PTHR37984">
    <property type="entry name" value="PROTEIN CBG26694"/>
    <property type="match status" value="1"/>
</dbReference>
<proteinExistence type="predicted"/>
<accession>A0AAW1BKR0</accession>
<dbReference type="GO" id="GO:0003676">
    <property type="term" value="F:nucleic acid binding"/>
    <property type="evidence" value="ECO:0007669"/>
    <property type="project" value="InterPro"/>
</dbReference>
<name>A0AAW1BKR0_CROAD</name>
<comment type="caution">
    <text evidence="2">The sequence shown here is derived from an EMBL/GenBank/DDBJ whole genome shotgun (WGS) entry which is preliminary data.</text>
</comment>
<dbReference type="PANTHER" id="PTHR37984:SF12">
    <property type="entry name" value="RIBONUCLEASE H"/>
    <property type="match status" value="1"/>
</dbReference>
<evidence type="ECO:0000313" key="3">
    <source>
        <dbReference type="Proteomes" id="UP001474421"/>
    </source>
</evidence>
<feature type="compositionally biased region" description="Polar residues" evidence="1">
    <location>
        <begin position="269"/>
        <end position="286"/>
    </location>
</feature>
<protein>
    <submittedName>
        <fullName evidence="2">Macrophage mannose receptor 1-like</fullName>
    </submittedName>
</protein>
<keyword evidence="3" id="KW-1185">Reference proteome</keyword>
<dbReference type="EMBL" id="JAOTOJ010000004">
    <property type="protein sequence ID" value="KAK9402356.1"/>
    <property type="molecule type" value="Genomic_DNA"/>
</dbReference>
<gene>
    <name evidence="2" type="ORF">NXF25_010712</name>
</gene>
<sequence>MIRHATSAPFHPSTNGMAERMVRITKDALKKITYGDWHHRLADFLLSYRTTLSTSTGRSPAELRWGRKLTTKLDRLHLDRLSSSYTRPRAPRQLLVGAPIWTRNYGPGHSWVPASISRVTGLLSYECPWTTVVSCVDTSTNFALDGTFPLRLLGLFQGGRGTPLGKGKGMDCCPLSMRKPQTAHLKILRVLQTGIQGAQLDTRHQRLLQPGSHPGGIITTHPHHTVLQSGRIPGSIPINHFPQESWHTLLLVGPTLPLSLEGGKHTGRWSRNQIPTTNLSLHSGDN</sequence>
<dbReference type="SUPFAM" id="SSF53098">
    <property type="entry name" value="Ribonuclease H-like"/>
    <property type="match status" value="1"/>
</dbReference>
<evidence type="ECO:0000313" key="2">
    <source>
        <dbReference type="EMBL" id="KAK9402356.1"/>
    </source>
</evidence>
<keyword evidence="2" id="KW-0675">Receptor</keyword>
<organism evidence="2 3">
    <name type="scientific">Crotalus adamanteus</name>
    <name type="common">Eastern diamondback rattlesnake</name>
    <dbReference type="NCBI Taxonomy" id="8729"/>
    <lineage>
        <taxon>Eukaryota</taxon>
        <taxon>Metazoa</taxon>
        <taxon>Chordata</taxon>
        <taxon>Craniata</taxon>
        <taxon>Vertebrata</taxon>
        <taxon>Euteleostomi</taxon>
        <taxon>Lepidosauria</taxon>
        <taxon>Squamata</taxon>
        <taxon>Bifurcata</taxon>
        <taxon>Unidentata</taxon>
        <taxon>Episquamata</taxon>
        <taxon>Toxicofera</taxon>
        <taxon>Serpentes</taxon>
        <taxon>Colubroidea</taxon>
        <taxon>Viperidae</taxon>
        <taxon>Crotalinae</taxon>
        <taxon>Crotalus</taxon>
    </lineage>
</organism>